<reference evidence="3" key="1">
    <citation type="submission" date="2025-08" db="UniProtKB">
        <authorList>
            <consortium name="RefSeq"/>
        </authorList>
    </citation>
    <scope>IDENTIFICATION</scope>
    <source>
        <strain evidence="3">J_2021</strain>
        <tissue evidence="3">Erythrocytes</tissue>
    </source>
</reference>
<sequence>MVLKISGEHNFPLFVIVIQEQSPCQCSCEKHLIHNNSSVKAIVLHERFQWQCHGLASPGFTCWENVTLYMFCTDLGTKCVVPIIPCSTACVQGRLYLNEHRCDCDQRITLEVGRTCSREEQAGPHRRSLPTPPVLPPRHNAAVTARESVRDPGLGLEEPSVEVPAGSVWASTSLSDVLQPTLAQQRSHDLQQRRWMARIDGHLGNLIWEVAKLRQDLIAELLNSRLERERQHREHQASEDQHTNALLAVLEHALHAPASGSAEGSLHGPSSAPQSPPPSAVQPARARRSGRRQGRKGV</sequence>
<organism evidence="2 3">
    <name type="scientific">Xenopus laevis</name>
    <name type="common">African clawed frog</name>
    <dbReference type="NCBI Taxonomy" id="8355"/>
    <lineage>
        <taxon>Eukaryota</taxon>
        <taxon>Metazoa</taxon>
        <taxon>Chordata</taxon>
        <taxon>Craniata</taxon>
        <taxon>Vertebrata</taxon>
        <taxon>Euteleostomi</taxon>
        <taxon>Amphibia</taxon>
        <taxon>Batrachia</taxon>
        <taxon>Anura</taxon>
        <taxon>Pipoidea</taxon>
        <taxon>Pipidae</taxon>
        <taxon>Xenopodinae</taxon>
        <taxon>Xenopus</taxon>
        <taxon>Xenopus</taxon>
    </lineage>
</organism>
<name>A0A8J0UVE1_XENLA</name>
<gene>
    <name evidence="3" type="primary">LOC108711351</name>
</gene>
<keyword evidence="2" id="KW-1185">Reference proteome</keyword>
<evidence type="ECO:0000256" key="1">
    <source>
        <dbReference type="SAM" id="MobiDB-lite"/>
    </source>
</evidence>
<dbReference type="RefSeq" id="XP_018108492.2">
    <property type="nucleotide sequence ID" value="XM_018253003.2"/>
</dbReference>
<dbReference type="Proteomes" id="UP000186698">
    <property type="component" value="Chromosome 3L"/>
</dbReference>
<evidence type="ECO:0000313" key="3">
    <source>
        <dbReference type="RefSeq" id="XP_018108492.2"/>
    </source>
</evidence>
<feature type="region of interest" description="Disordered" evidence="1">
    <location>
        <begin position="256"/>
        <end position="298"/>
    </location>
</feature>
<protein>
    <submittedName>
        <fullName evidence="3">Uncharacterized protein LOC108711351 isoform X1</fullName>
    </submittedName>
</protein>
<dbReference type="AlphaFoldDB" id="A0A8J0UVE1"/>
<feature type="compositionally biased region" description="Basic residues" evidence="1">
    <location>
        <begin position="285"/>
        <end position="298"/>
    </location>
</feature>
<proteinExistence type="predicted"/>
<dbReference type="KEGG" id="xla:108711351"/>
<accession>A0A8J0UVE1</accession>
<evidence type="ECO:0000313" key="2">
    <source>
        <dbReference type="Proteomes" id="UP000186698"/>
    </source>
</evidence>
<dbReference type="GeneID" id="108711351"/>